<dbReference type="GO" id="GO:0007606">
    <property type="term" value="P:sensory perception of chemical stimulus"/>
    <property type="evidence" value="ECO:0007669"/>
    <property type="project" value="InterPro"/>
</dbReference>
<dbReference type="Pfam" id="PF02117">
    <property type="entry name" value="7TM_GPCR_Sra"/>
    <property type="match status" value="1"/>
</dbReference>
<dbReference type="PANTHER" id="PTHR31582:SF1">
    <property type="entry name" value="SERPENTINE RECEPTOR CLASS ALPHA-28-RELATED"/>
    <property type="match status" value="1"/>
</dbReference>
<dbReference type="AlphaFoldDB" id="A0A8S1H3L6"/>
<dbReference type="OrthoDB" id="5801916at2759"/>
<evidence type="ECO:0000259" key="7">
    <source>
        <dbReference type="PROSITE" id="PS50262"/>
    </source>
</evidence>
<dbReference type="PRINTS" id="PR00697">
    <property type="entry name" value="TMPROTEINSRA"/>
</dbReference>
<keyword evidence="2 6" id="KW-0812">Transmembrane</keyword>
<feature type="transmembrane region" description="Helical" evidence="6">
    <location>
        <begin position="228"/>
        <end position="254"/>
    </location>
</feature>
<dbReference type="InterPro" id="IPR000344">
    <property type="entry name" value="7TM_GPCR_serpentine_rcpt_Sra"/>
</dbReference>
<evidence type="ECO:0000256" key="3">
    <source>
        <dbReference type="ARBA" id="ARBA00022989"/>
    </source>
</evidence>
<gene>
    <name evidence="8" type="ORF">CAUJ_LOCUS6024</name>
</gene>
<dbReference type="Proteomes" id="UP000835052">
    <property type="component" value="Unassembled WGS sequence"/>
</dbReference>
<evidence type="ECO:0000256" key="6">
    <source>
        <dbReference type="SAM" id="Phobius"/>
    </source>
</evidence>
<organism evidence="8 9">
    <name type="scientific">Caenorhabditis auriculariae</name>
    <dbReference type="NCBI Taxonomy" id="2777116"/>
    <lineage>
        <taxon>Eukaryota</taxon>
        <taxon>Metazoa</taxon>
        <taxon>Ecdysozoa</taxon>
        <taxon>Nematoda</taxon>
        <taxon>Chromadorea</taxon>
        <taxon>Rhabditida</taxon>
        <taxon>Rhabditina</taxon>
        <taxon>Rhabditomorpha</taxon>
        <taxon>Rhabditoidea</taxon>
        <taxon>Rhabditidae</taxon>
        <taxon>Peloderinae</taxon>
        <taxon>Caenorhabditis</taxon>
    </lineage>
</organism>
<evidence type="ECO:0000256" key="2">
    <source>
        <dbReference type="ARBA" id="ARBA00022692"/>
    </source>
</evidence>
<dbReference type="Gene3D" id="1.20.1070.10">
    <property type="entry name" value="Rhodopsin 7-helix transmembrane proteins"/>
    <property type="match status" value="1"/>
</dbReference>
<evidence type="ECO:0000256" key="1">
    <source>
        <dbReference type="ARBA" id="ARBA00004141"/>
    </source>
</evidence>
<name>A0A8S1H3L6_9PELO</name>
<reference evidence="8" key="1">
    <citation type="submission" date="2020-10" db="EMBL/GenBank/DDBJ databases">
        <authorList>
            <person name="Kikuchi T."/>
        </authorList>
    </citation>
    <scope>NUCLEOTIDE SEQUENCE</scope>
    <source>
        <strain evidence="8">NKZ352</strain>
    </source>
</reference>
<dbReference type="EMBL" id="CAJGYM010000014">
    <property type="protein sequence ID" value="CAD6190105.1"/>
    <property type="molecule type" value="Genomic_DNA"/>
</dbReference>
<protein>
    <recommendedName>
        <fullName evidence="7">G-protein coupled receptors family 1 profile domain-containing protein</fullName>
    </recommendedName>
</protein>
<proteinExistence type="inferred from homology"/>
<feature type="transmembrane region" description="Helical" evidence="6">
    <location>
        <begin position="21"/>
        <end position="42"/>
    </location>
</feature>
<dbReference type="GO" id="GO:0004930">
    <property type="term" value="F:G protein-coupled receptor activity"/>
    <property type="evidence" value="ECO:0007669"/>
    <property type="project" value="InterPro"/>
</dbReference>
<feature type="transmembrane region" description="Helical" evidence="6">
    <location>
        <begin position="189"/>
        <end position="207"/>
    </location>
</feature>
<feature type="domain" description="G-protein coupled receptors family 1 profile" evidence="7">
    <location>
        <begin position="28"/>
        <end position="207"/>
    </location>
</feature>
<dbReference type="GO" id="GO:0016020">
    <property type="term" value="C:membrane"/>
    <property type="evidence" value="ECO:0007669"/>
    <property type="project" value="UniProtKB-SubCell"/>
</dbReference>
<evidence type="ECO:0000313" key="8">
    <source>
        <dbReference type="EMBL" id="CAD6190105.1"/>
    </source>
</evidence>
<sequence length="326" mass="36917">MECASPALVEVLTSVYQQTNAILFLLIAIATVIVSFFAAKALIECQIFPKTTRIIFAVGLAYANLHEIVKFYIRGKALLNSWTFDGDTCRLVMTALECRMPLNLIWMCMAGMVFTDTALTFDRLLATLFPTKYSANSILPGILFSLVVIALSVIITLVTFGEEDYHGYVTHCIYPPEKSGLNIRRLLKFYTVVNFVNIALNLLVLWLNRRASAGIQYDLQQRYHNYEVLTTTKAVSIIAIVQFIALGIYTSAMLFLTTLSAWIPQVLRLTMFPWLYAVTYGALLLPILIVVGASRVAKRRRCLIRNITAQKESQDDRMKQLNDMWR</sequence>
<comment type="subcellular location">
    <subcellularLocation>
        <location evidence="1">Membrane</location>
        <topology evidence="1">Multi-pass membrane protein</topology>
    </subcellularLocation>
</comment>
<keyword evidence="3 6" id="KW-1133">Transmembrane helix</keyword>
<feature type="transmembrane region" description="Helical" evidence="6">
    <location>
        <begin position="138"/>
        <end position="160"/>
    </location>
</feature>
<dbReference type="InterPro" id="IPR017452">
    <property type="entry name" value="GPCR_Rhodpsn_7TM"/>
</dbReference>
<feature type="transmembrane region" description="Helical" evidence="6">
    <location>
        <begin position="104"/>
        <end position="126"/>
    </location>
</feature>
<comment type="similarity">
    <text evidence="5">Belongs to the nematode receptor-like protein sra family.</text>
</comment>
<keyword evidence="4 6" id="KW-0472">Membrane</keyword>
<dbReference type="SUPFAM" id="SSF81321">
    <property type="entry name" value="Family A G protein-coupled receptor-like"/>
    <property type="match status" value="1"/>
</dbReference>
<accession>A0A8S1H3L6</accession>
<dbReference type="PROSITE" id="PS50262">
    <property type="entry name" value="G_PROTEIN_RECEP_F1_2"/>
    <property type="match status" value="1"/>
</dbReference>
<evidence type="ECO:0000256" key="5">
    <source>
        <dbReference type="ARBA" id="ARBA00037994"/>
    </source>
</evidence>
<dbReference type="PANTHER" id="PTHR31582">
    <property type="entry name" value="SERPENTINE RECEPTOR, CLASS A (ALPHA)-RELATED-RELATED"/>
    <property type="match status" value="1"/>
</dbReference>
<comment type="caution">
    <text evidence="8">The sequence shown here is derived from an EMBL/GenBank/DDBJ whole genome shotgun (WGS) entry which is preliminary data.</text>
</comment>
<keyword evidence="9" id="KW-1185">Reference proteome</keyword>
<evidence type="ECO:0000313" key="9">
    <source>
        <dbReference type="Proteomes" id="UP000835052"/>
    </source>
</evidence>
<feature type="transmembrane region" description="Helical" evidence="6">
    <location>
        <begin position="274"/>
        <end position="297"/>
    </location>
</feature>
<evidence type="ECO:0000256" key="4">
    <source>
        <dbReference type="ARBA" id="ARBA00023136"/>
    </source>
</evidence>